<name>A0A1X0LP18_RHOSG</name>
<dbReference type="RefSeq" id="WP_063315416.1">
    <property type="nucleotide sequence ID" value="NZ_NOVD01000044.1"/>
</dbReference>
<dbReference type="AlphaFoldDB" id="A0A1X0LP18"/>
<proteinExistence type="predicted"/>
<evidence type="ECO:0000313" key="2">
    <source>
        <dbReference type="Proteomes" id="UP000230886"/>
    </source>
</evidence>
<protein>
    <submittedName>
        <fullName evidence="1">Uncharacterized protein</fullName>
    </submittedName>
</protein>
<dbReference type="Proteomes" id="UP000230886">
    <property type="component" value="Unassembled WGS sequence"/>
</dbReference>
<comment type="caution">
    <text evidence="1">The sequence shown here is derived from an EMBL/GenBank/DDBJ whole genome shotgun (WGS) entry which is preliminary data.</text>
</comment>
<accession>A0A1X0LP18</accession>
<evidence type="ECO:0000313" key="1">
    <source>
        <dbReference type="EMBL" id="PCK23836.1"/>
    </source>
</evidence>
<dbReference type="EMBL" id="NOVD01000044">
    <property type="protein sequence ID" value="PCK23836.1"/>
    <property type="molecule type" value="Genomic_DNA"/>
</dbReference>
<accession>A0A2A5J393</accession>
<sequence length="171" mass="19552">MGYARVGEIGLSGDGVYEDAWDLTKRLLHETHDRNVRPEYKNILDEMDNLVERSPRENTVGVYVSYLLSLEIERISPHGIDFERISELSKDLYPKVVSFIKITEEEVEQTMLFAFGKSDIATRVPGGILTLYSAAILGQLMVDVEEETEYLRPRLAAWLVRTQHHTKPAND</sequence>
<organism evidence="1 2">
    <name type="scientific">Rhodococcus qingshengii</name>
    <dbReference type="NCBI Taxonomy" id="334542"/>
    <lineage>
        <taxon>Bacteria</taxon>
        <taxon>Bacillati</taxon>
        <taxon>Actinomycetota</taxon>
        <taxon>Actinomycetes</taxon>
        <taxon>Mycobacteriales</taxon>
        <taxon>Nocardiaceae</taxon>
        <taxon>Rhodococcus</taxon>
        <taxon>Rhodococcus erythropolis group</taxon>
    </lineage>
</organism>
<gene>
    <name evidence="1" type="ORF">CHR55_29075</name>
</gene>
<reference evidence="1 2" key="1">
    <citation type="submission" date="2017-07" db="EMBL/GenBank/DDBJ databases">
        <title>Draft sequence of Rhodococcus enclensis 23b-28.</title>
        <authorList>
            <person name="Besaury L."/>
            <person name="Sancelme M."/>
            <person name="Amato P."/>
            <person name="Lallement A."/>
            <person name="Delort A.-M."/>
        </authorList>
    </citation>
    <scope>NUCLEOTIDE SEQUENCE [LARGE SCALE GENOMIC DNA]</scope>
    <source>
        <strain evidence="1 2">23b-28</strain>
    </source>
</reference>